<evidence type="ECO:0000256" key="3">
    <source>
        <dbReference type="SAM" id="Coils"/>
    </source>
</evidence>
<dbReference type="Proteomes" id="UP001388673">
    <property type="component" value="Unassembled WGS sequence"/>
</dbReference>
<feature type="region of interest" description="Disordered" evidence="4">
    <location>
        <begin position="1"/>
        <end position="28"/>
    </location>
</feature>
<evidence type="ECO:0000313" key="7">
    <source>
        <dbReference type="Proteomes" id="UP001388673"/>
    </source>
</evidence>
<dbReference type="KEGG" id="kne:92177974"/>
<dbReference type="RefSeq" id="XP_066805049.1">
    <property type="nucleotide sequence ID" value="XM_066943848.1"/>
</dbReference>
<dbReference type="PROSITE" id="PS50048">
    <property type="entry name" value="ZN2_CY6_FUNGAL_2"/>
    <property type="match status" value="1"/>
</dbReference>
<evidence type="ECO:0000259" key="5">
    <source>
        <dbReference type="PROSITE" id="PS50048"/>
    </source>
</evidence>
<gene>
    <name evidence="6" type="ORF">IAR55_000714</name>
</gene>
<keyword evidence="7" id="KW-1185">Reference proteome</keyword>
<comment type="subcellular location">
    <subcellularLocation>
        <location evidence="1">Nucleus</location>
    </subcellularLocation>
</comment>
<dbReference type="GO" id="GO:0008270">
    <property type="term" value="F:zinc ion binding"/>
    <property type="evidence" value="ECO:0007669"/>
    <property type="project" value="InterPro"/>
</dbReference>
<feature type="coiled-coil region" evidence="3">
    <location>
        <begin position="80"/>
        <end position="107"/>
    </location>
</feature>
<dbReference type="CDD" id="cd12148">
    <property type="entry name" value="fungal_TF_MHR"/>
    <property type="match status" value="1"/>
</dbReference>
<keyword evidence="2" id="KW-0539">Nucleus</keyword>
<dbReference type="GO" id="GO:0000981">
    <property type="term" value="F:DNA-binding transcription factor activity, RNA polymerase II-specific"/>
    <property type="evidence" value="ECO:0007669"/>
    <property type="project" value="InterPro"/>
</dbReference>
<dbReference type="SUPFAM" id="SSF57701">
    <property type="entry name" value="Zn2/Cys6 DNA-binding domain"/>
    <property type="match status" value="1"/>
</dbReference>
<dbReference type="PROSITE" id="PS00463">
    <property type="entry name" value="ZN2_CY6_FUNGAL_1"/>
    <property type="match status" value="1"/>
</dbReference>
<keyword evidence="3" id="KW-0175">Coiled coil</keyword>
<sequence length="780" mass="86261">MSERSLTPSTYDAGSSNSESLRVSQRQPLSCTECTRRKTRCDKVLPCSNCRKRGVPERCRVQQIIPSKSLRTVNAVQSLRQETISAQSRLEDRLAQLERLIQSSLGKIPNSQVTDPPPITTESQPSRLEVSRQSIGTDSGRNPSGAQDEESVAAATLEFLALGRVRAKSPGGKDEDQYEEADEEGSWDQSGSNEDNGLSSNMEVDFSWITEDGQESPSRGSSRSATPHAAPPQPTPAAQLSGLAGYKAMVRNDILSRLPSTSVGRALVRWDVENVSWLHCCYHSPTFLSESELFWSELGADDVEVNWSFLALMFGVLMSALYHMPSSLAQRILPNQNRRQLVGQWFDCCLLSLNEANWMSSHSLYAVQCIAVIISPANHLGHADLYYTMLGAAIKVAQALNVHRLGPDPYSGGDHINGQSSIAREVRKRTWGQLIIQDWFHLGFNNTCSIHANQFDTPSPLICADHSQGVTKVLPELPTVPSHTHHLMKLASLVNEVYSHASSAGDVPYDIILRTDGQVRDILAAAPAWMTSEEIPLHASWPSWVEWQRRVFMVSSAHKVIVLHRPYLGRAFRGEAQYAKSREACLLQARFITNTFCQCSLETFRRTWTVLAHTLAACIILILEASHHETEARDVYEQMTIPVKSALSVFVDLAEVSDIAKKGAVVLASLLERGSPGQNSDRQPAQKGAFDRELDRAARLFRRPSSPNTTNRSALPQPTEQTYVPGTEFGMTPGGAPDYGVAWADFVLQTRDLDTAITGIPYELETAVDWSTFSMSNEQL</sequence>
<dbReference type="AlphaFoldDB" id="A0AAW0Z3M3"/>
<name>A0AAW0Z3M3_9TREE</name>
<comment type="caution">
    <text evidence="6">The sequence shown here is derived from an EMBL/GenBank/DDBJ whole genome shotgun (WGS) entry which is preliminary data.</text>
</comment>
<dbReference type="InterPro" id="IPR036864">
    <property type="entry name" value="Zn2-C6_fun-type_DNA-bd_sf"/>
</dbReference>
<dbReference type="PANTHER" id="PTHR31001">
    <property type="entry name" value="UNCHARACTERIZED TRANSCRIPTIONAL REGULATORY PROTEIN"/>
    <property type="match status" value="1"/>
</dbReference>
<dbReference type="CDD" id="cd00067">
    <property type="entry name" value="GAL4"/>
    <property type="match status" value="1"/>
</dbReference>
<feature type="compositionally biased region" description="Polar residues" evidence="4">
    <location>
        <begin position="215"/>
        <end position="224"/>
    </location>
</feature>
<feature type="region of interest" description="Disordered" evidence="4">
    <location>
        <begin position="701"/>
        <end position="731"/>
    </location>
</feature>
<dbReference type="GO" id="GO:0005634">
    <property type="term" value="C:nucleus"/>
    <property type="evidence" value="ECO:0007669"/>
    <property type="project" value="UniProtKB-SubCell"/>
</dbReference>
<feature type="compositionally biased region" description="Polar residues" evidence="4">
    <location>
        <begin position="187"/>
        <end position="202"/>
    </location>
</feature>
<protein>
    <recommendedName>
        <fullName evidence="5">Zn(2)-C6 fungal-type domain-containing protein</fullName>
    </recommendedName>
</protein>
<evidence type="ECO:0000256" key="4">
    <source>
        <dbReference type="SAM" id="MobiDB-lite"/>
    </source>
</evidence>
<feature type="compositionally biased region" description="Polar residues" evidence="4">
    <location>
        <begin position="705"/>
        <end position="724"/>
    </location>
</feature>
<accession>A0AAW0Z3M3</accession>
<feature type="compositionally biased region" description="Acidic residues" evidence="4">
    <location>
        <begin position="176"/>
        <end position="186"/>
    </location>
</feature>
<dbReference type="InterPro" id="IPR001138">
    <property type="entry name" value="Zn2Cys6_DnaBD"/>
</dbReference>
<organism evidence="6 7">
    <name type="scientific">Kwoniella newhampshirensis</name>
    <dbReference type="NCBI Taxonomy" id="1651941"/>
    <lineage>
        <taxon>Eukaryota</taxon>
        <taxon>Fungi</taxon>
        <taxon>Dikarya</taxon>
        <taxon>Basidiomycota</taxon>
        <taxon>Agaricomycotina</taxon>
        <taxon>Tremellomycetes</taxon>
        <taxon>Tremellales</taxon>
        <taxon>Cryptococcaceae</taxon>
        <taxon>Kwoniella</taxon>
    </lineage>
</organism>
<feature type="domain" description="Zn(2)-C6 fungal-type" evidence="5">
    <location>
        <begin position="30"/>
        <end position="61"/>
    </location>
</feature>
<dbReference type="EMBL" id="JBCAWK010000002">
    <property type="protein sequence ID" value="KAK8865570.1"/>
    <property type="molecule type" value="Genomic_DNA"/>
</dbReference>
<dbReference type="SMART" id="SM00066">
    <property type="entry name" value="GAL4"/>
    <property type="match status" value="1"/>
</dbReference>
<dbReference type="Gene3D" id="4.10.240.10">
    <property type="entry name" value="Zn(2)-C6 fungal-type DNA-binding domain"/>
    <property type="match status" value="1"/>
</dbReference>
<dbReference type="InterPro" id="IPR050613">
    <property type="entry name" value="Sec_Metabolite_Reg"/>
</dbReference>
<dbReference type="PANTHER" id="PTHR31001:SF76">
    <property type="entry name" value="ZN(2)-C6 FUNGAL-TYPE DOMAIN-CONTAINING PROTEIN"/>
    <property type="match status" value="1"/>
</dbReference>
<feature type="compositionally biased region" description="Polar residues" evidence="4">
    <location>
        <begin position="107"/>
        <end position="145"/>
    </location>
</feature>
<dbReference type="GeneID" id="92177974"/>
<dbReference type="Pfam" id="PF00172">
    <property type="entry name" value="Zn_clus"/>
    <property type="match status" value="1"/>
</dbReference>
<feature type="region of interest" description="Disordered" evidence="4">
    <location>
        <begin position="107"/>
        <end position="150"/>
    </location>
</feature>
<evidence type="ECO:0000256" key="2">
    <source>
        <dbReference type="ARBA" id="ARBA00023242"/>
    </source>
</evidence>
<proteinExistence type="predicted"/>
<reference evidence="6 7" key="1">
    <citation type="journal article" date="2024" name="bioRxiv">
        <title>Comparative genomics of Cryptococcus and Kwoniella reveals pathogenesis evolution and contrasting karyotype dynamics via intercentromeric recombination or chromosome fusion.</title>
        <authorList>
            <person name="Coelho M.A."/>
            <person name="David-Palma M."/>
            <person name="Shea T."/>
            <person name="Bowers K."/>
            <person name="McGinley-Smith S."/>
            <person name="Mohammad A.W."/>
            <person name="Gnirke A."/>
            <person name="Yurkov A.M."/>
            <person name="Nowrousian M."/>
            <person name="Sun S."/>
            <person name="Cuomo C.A."/>
            <person name="Heitman J."/>
        </authorList>
    </citation>
    <scope>NUCLEOTIDE SEQUENCE [LARGE SCALE GENOMIC DNA]</scope>
    <source>
        <strain evidence="6 7">CBS 13917</strain>
    </source>
</reference>
<evidence type="ECO:0000313" key="6">
    <source>
        <dbReference type="EMBL" id="KAK8865570.1"/>
    </source>
</evidence>
<feature type="region of interest" description="Disordered" evidence="4">
    <location>
        <begin position="166"/>
        <end position="239"/>
    </location>
</feature>
<evidence type="ECO:0000256" key="1">
    <source>
        <dbReference type="ARBA" id="ARBA00004123"/>
    </source>
</evidence>